<evidence type="ECO:0000313" key="3">
    <source>
        <dbReference type="Proteomes" id="UP000245910"/>
    </source>
</evidence>
<dbReference type="AlphaFoldDB" id="A0A2L2T9F6"/>
<evidence type="ECO:0000313" key="2">
    <source>
        <dbReference type="EMBL" id="CEI67544.1"/>
    </source>
</evidence>
<evidence type="ECO:0000256" key="1">
    <source>
        <dbReference type="SAM" id="Phobius"/>
    </source>
</evidence>
<sequence>MEFDENMALNYSNCLNFSRNCTIVAAFARTWLSDELGVDDKAVAAYFRQALPPMLQRQPTNGQLIDWYYDLQINVSFIPSFDACLDPVCKAVDWSGVPDILGPGAVFSTLLPALFIWKMRLNRQGITPGSRLRWVFEVQNAITGILINTCLLLNFAIDIAAIVVIARRDSLGESTQVTLAFQLTLFSIFGFIILAVYPTTMYDTLEAYPFPMIIYGTNIALYFVVIGLALPSASLEYVNSSWEIYCSWGIMSKLPRGCDGNTKEEENRFMNHILDFWSSNVGPSNKYHCVEAAVTREKWLQLRRFILVFWSDISNGDVSPVGC</sequence>
<dbReference type="Proteomes" id="UP000245910">
    <property type="component" value="Chromosome I"/>
</dbReference>
<dbReference type="EMBL" id="LN649229">
    <property type="protein sequence ID" value="CEI67544.1"/>
    <property type="molecule type" value="Genomic_DNA"/>
</dbReference>
<organism evidence="2 3">
    <name type="scientific">Fusarium venenatum</name>
    <dbReference type="NCBI Taxonomy" id="56646"/>
    <lineage>
        <taxon>Eukaryota</taxon>
        <taxon>Fungi</taxon>
        <taxon>Dikarya</taxon>
        <taxon>Ascomycota</taxon>
        <taxon>Pezizomycotina</taxon>
        <taxon>Sordariomycetes</taxon>
        <taxon>Hypocreomycetidae</taxon>
        <taxon>Hypocreales</taxon>
        <taxon>Nectriaceae</taxon>
        <taxon>Fusarium</taxon>
    </lineage>
</organism>
<dbReference type="STRING" id="56646.A0A2L2T9F6"/>
<protein>
    <submittedName>
        <fullName evidence="2">Uncharacterized protein</fullName>
    </submittedName>
</protein>
<feature type="transmembrane region" description="Helical" evidence="1">
    <location>
        <begin position="141"/>
        <end position="165"/>
    </location>
</feature>
<keyword evidence="3" id="KW-1185">Reference proteome</keyword>
<keyword evidence="1" id="KW-0472">Membrane</keyword>
<keyword evidence="1" id="KW-0812">Transmembrane</keyword>
<proteinExistence type="predicted"/>
<accession>A0A2L2T9F6</accession>
<reference evidence="3" key="1">
    <citation type="submission" date="2014-10" db="EMBL/GenBank/DDBJ databases">
        <authorList>
            <person name="King R."/>
        </authorList>
    </citation>
    <scope>NUCLEOTIDE SEQUENCE [LARGE SCALE GENOMIC DNA]</scope>
    <source>
        <strain evidence="3">A3/5</strain>
    </source>
</reference>
<name>A0A2L2T9F6_9HYPO</name>
<feature type="transmembrane region" description="Helical" evidence="1">
    <location>
        <begin position="177"/>
        <end position="197"/>
    </location>
</feature>
<feature type="transmembrane region" description="Helical" evidence="1">
    <location>
        <begin position="209"/>
        <end position="230"/>
    </location>
</feature>
<keyword evidence="1" id="KW-1133">Transmembrane helix</keyword>